<dbReference type="Gene3D" id="3.10.110.10">
    <property type="entry name" value="Ubiquitin Conjugating Enzyme"/>
    <property type="match status" value="1"/>
</dbReference>
<dbReference type="Proteomes" id="UP000027073">
    <property type="component" value="Unassembled WGS sequence"/>
</dbReference>
<evidence type="ECO:0000256" key="1">
    <source>
        <dbReference type="ARBA" id="ARBA00022786"/>
    </source>
</evidence>
<protein>
    <recommendedName>
        <fullName evidence="2">UBC core domain-containing protein</fullName>
    </recommendedName>
</protein>
<name>A0A067NPR2_PLEO1</name>
<dbReference type="STRING" id="1137138.A0A067NPR2"/>
<feature type="domain" description="UBC core" evidence="2">
    <location>
        <begin position="27"/>
        <end position="180"/>
    </location>
</feature>
<dbReference type="VEuPathDB" id="FungiDB:PLEOSDRAFT_1063717"/>
<dbReference type="OrthoDB" id="5596422at2759"/>
<dbReference type="PANTHER" id="PTHR24067">
    <property type="entry name" value="UBIQUITIN-CONJUGATING ENZYME E2"/>
    <property type="match status" value="1"/>
</dbReference>
<gene>
    <name evidence="3" type="ORF">PLEOSDRAFT_1063717</name>
</gene>
<organism evidence="3 4">
    <name type="scientific">Pleurotus ostreatus (strain PC15)</name>
    <name type="common">Oyster mushroom</name>
    <dbReference type="NCBI Taxonomy" id="1137138"/>
    <lineage>
        <taxon>Eukaryota</taxon>
        <taxon>Fungi</taxon>
        <taxon>Dikarya</taxon>
        <taxon>Basidiomycota</taxon>
        <taxon>Agaricomycotina</taxon>
        <taxon>Agaricomycetes</taxon>
        <taxon>Agaricomycetidae</taxon>
        <taxon>Agaricales</taxon>
        <taxon>Pleurotineae</taxon>
        <taxon>Pleurotaceae</taxon>
        <taxon>Pleurotus</taxon>
    </lineage>
</organism>
<dbReference type="CDD" id="cd23814">
    <property type="entry name" value="UEV_AKTIP"/>
    <property type="match status" value="1"/>
</dbReference>
<reference evidence="4" key="1">
    <citation type="journal article" date="2014" name="Proc. Natl. Acad. Sci. U.S.A.">
        <title>Extensive sampling of basidiomycete genomes demonstrates inadequacy of the white-rot/brown-rot paradigm for wood decay fungi.</title>
        <authorList>
            <person name="Riley R."/>
            <person name="Salamov A.A."/>
            <person name="Brown D.W."/>
            <person name="Nagy L.G."/>
            <person name="Floudas D."/>
            <person name="Held B.W."/>
            <person name="Levasseur A."/>
            <person name="Lombard V."/>
            <person name="Morin E."/>
            <person name="Otillar R."/>
            <person name="Lindquist E.A."/>
            <person name="Sun H."/>
            <person name="LaButti K.M."/>
            <person name="Schmutz J."/>
            <person name="Jabbour D."/>
            <person name="Luo H."/>
            <person name="Baker S.E."/>
            <person name="Pisabarro A.G."/>
            <person name="Walton J.D."/>
            <person name="Blanchette R.A."/>
            <person name="Henrissat B."/>
            <person name="Martin F."/>
            <person name="Cullen D."/>
            <person name="Hibbett D.S."/>
            <person name="Grigoriev I.V."/>
        </authorList>
    </citation>
    <scope>NUCLEOTIDE SEQUENCE [LARGE SCALE GENOMIC DNA]</scope>
    <source>
        <strain evidence="4">PC15</strain>
    </source>
</reference>
<evidence type="ECO:0000313" key="4">
    <source>
        <dbReference type="Proteomes" id="UP000027073"/>
    </source>
</evidence>
<dbReference type="Pfam" id="PF00179">
    <property type="entry name" value="UQ_con"/>
    <property type="match status" value="1"/>
</dbReference>
<keyword evidence="1" id="KW-0833">Ubl conjugation pathway</keyword>
<dbReference type="InterPro" id="IPR016135">
    <property type="entry name" value="UBQ-conjugating_enzyme/RWD"/>
</dbReference>
<sequence length="236" mass="26610">MSRANLSIPPSRSSSSNIAVDSANNTIARAAVAFEYAALRNEAHAPLGMYVTPSEENLMVWNAVFFVHQGYYEGSIFKFTLTFPTNYPQSPPAIKFVNPPYHPLIDEAGNYNLGPLFRPWRPKEHHIFHVLHWIKAAFKKHALDKINEDDAVSKGALRRYREDPKGFANQAIQSAKLTRARAMDKPSPVPFAELNPEKLEEYRTKFGLRDWTHFLTDDDVAVKSPTSQTIGLGIIT</sequence>
<dbReference type="HOGENOM" id="CLU_092140_0_0_1"/>
<evidence type="ECO:0000259" key="2">
    <source>
        <dbReference type="PROSITE" id="PS50127"/>
    </source>
</evidence>
<dbReference type="InterPro" id="IPR050113">
    <property type="entry name" value="Ub_conjugating_enzyme"/>
</dbReference>
<dbReference type="AlphaFoldDB" id="A0A067NPR2"/>
<dbReference type="InParanoid" id="A0A067NPR2"/>
<proteinExistence type="predicted"/>
<dbReference type="SMART" id="SM00212">
    <property type="entry name" value="UBCc"/>
    <property type="match status" value="1"/>
</dbReference>
<dbReference type="EMBL" id="KL198007">
    <property type="protein sequence ID" value="KDQ28990.1"/>
    <property type="molecule type" value="Genomic_DNA"/>
</dbReference>
<dbReference type="SUPFAM" id="SSF54495">
    <property type="entry name" value="UBC-like"/>
    <property type="match status" value="1"/>
</dbReference>
<dbReference type="InterPro" id="IPR000608">
    <property type="entry name" value="UBC"/>
</dbReference>
<evidence type="ECO:0000313" key="3">
    <source>
        <dbReference type="EMBL" id="KDQ28990.1"/>
    </source>
</evidence>
<accession>A0A067NPR2</accession>
<dbReference type="PROSITE" id="PS50127">
    <property type="entry name" value="UBC_2"/>
    <property type="match status" value="1"/>
</dbReference>